<gene>
    <name evidence="1" type="ORF">INT47_011644</name>
</gene>
<keyword evidence="2" id="KW-1185">Reference proteome</keyword>
<evidence type="ECO:0000313" key="1">
    <source>
        <dbReference type="EMBL" id="KAG2204161.1"/>
    </source>
</evidence>
<dbReference type="AlphaFoldDB" id="A0A8H7R4B3"/>
<proteinExistence type="predicted"/>
<sequence length="133" mass="15324">MSSKNPERTFHSKPGSKYEEDLWKIDQLYKQGFTLETIVDYIGLSLPTVKEILKRIHENNSPLPKTPSKKIDETARKHMESVIRKNPSVTYNDLWLGLSASGIKVCQTTLWYTLKNMGYSRTKGKFVKSRGDE</sequence>
<dbReference type="InterPro" id="IPR009057">
    <property type="entry name" value="Homeodomain-like_sf"/>
</dbReference>
<accession>A0A8H7R4B3</accession>
<dbReference type="EMBL" id="JAEPRD010000046">
    <property type="protein sequence ID" value="KAG2204161.1"/>
    <property type="molecule type" value="Genomic_DNA"/>
</dbReference>
<dbReference type="Gene3D" id="1.10.10.60">
    <property type="entry name" value="Homeodomain-like"/>
    <property type="match status" value="1"/>
</dbReference>
<evidence type="ECO:0008006" key="3">
    <source>
        <dbReference type="Google" id="ProtNLM"/>
    </source>
</evidence>
<reference evidence="1" key="1">
    <citation type="submission" date="2020-12" db="EMBL/GenBank/DDBJ databases">
        <title>Metabolic potential, ecology and presence of endohyphal bacteria is reflected in genomic diversity of Mucoromycotina.</title>
        <authorList>
            <person name="Muszewska A."/>
            <person name="Okrasinska A."/>
            <person name="Steczkiewicz K."/>
            <person name="Drgas O."/>
            <person name="Orlowska M."/>
            <person name="Perlinska-Lenart U."/>
            <person name="Aleksandrzak-Piekarczyk T."/>
            <person name="Szatraj K."/>
            <person name="Zielenkiewicz U."/>
            <person name="Pilsyk S."/>
            <person name="Malc E."/>
            <person name="Mieczkowski P."/>
            <person name="Kruszewska J.S."/>
            <person name="Biernat P."/>
            <person name="Pawlowska J."/>
        </authorList>
    </citation>
    <scope>NUCLEOTIDE SEQUENCE</scope>
    <source>
        <strain evidence="1">WA0000017839</strain>
    </source>
</reference>
<comment type="caution">
    <text evidence="1">The sequence shown here is derived from an EMBL/GenBank/DDBJ whole genome shotgun (WGS) entry which is preliminary data.</text>
</comment>
<name>A0A8H7R4B3_9FUNG</name>
<evidence type="ECO:0000313" key="2">
    <source>
        <dbReference type="Proteomes" id="UP000603453"/>
    </source>
</evidence>
<dbReference type="SUPFAM" id="SSF46689">
    <property type="entry name" value="Homeodomain-like"/>
    <property type="match status" value="1"/>
</dbReference>
<dbReference type="OrthoDB" id="2288646at2759"/>
<protein>
    <recommendedName>
        <fullName evidence="3">Transposase</fullName>
    </recommendedName>
</protein>
<dbReference type="Proteomes" id="UP000603453">
    <property type="component" value="Unassembled WGS sequence"/>
</dbReference>
<organism evidence="1 2">
    <name type="scientific">Mucor saturninus</name>
    <dbReference type="NCBI Taxonomy" id="64648"/>
    <lineage>
        <taxon>Eukaryota</taxon>
        <taxon>Fungi</taxon>
        <taxon>Fungi incertae sedis</taxon>
        <taxon>Mucoromycota</taxon>
        <taxon>Mucoromycotina</taxon>
        <taxon>Mucoromycetes</taxon>
        <taxon>Mucorales</taxon>
        <taxon>Mucorineae</taxon>
        <taxon>Mucoraceae</taxon>
        <taxon>Mucor</taxon>
    </lineage>
</organism>